<dbReference type="GO" id="GO:0004519">
    <property type="term" value="F:endonuclease activity"/>
    <property type="evidence" value="ECO:0007669"/>
    <property type="project" value="UniProtKB-KW"/>
</dbReference>
<keyword evidence="2" id="KW-0378">Hydrolase</keyword>
<dbReference type="InterPro" id="IPR003615">
    <property type="entry name" value="HNH_nuc"/>
</dbReference>
<accession>A0ABX8YVM9</accession>
<dbReference type="Proteomes" id="UP000824588">
    <property type="component" value="Chromosome"/>
</dbReference>
<evidence type="ECO:0000259" key="1">
    <source>
        <dbReference type="Pfam" id="PF01844"/>
    </source>
</evidence>
<dbReference type="InterPro" id="IPR002711">
    <property type="entry name" value="HNH"/>
</dbReference>
<dbReference type="Pfam" id="PF01844">
    <property type="entry name" value="HNH"/>
    <property type="match status" value="1"/>
</dbReference>
<sequence>MYKAVQLCQMHYFRLMRNGTTEKLPTSRQQRVITPNGYVRVYEPGHPLADKGGYVFEHRHVMWADVGPGGRDCELCGKHETWLTCHVDHIDENRQNNARANLRILCRGCNVKRGVTPESHALRSGLDLVEFEGKRLTAEQWARDPRVLVSGRTIRARKAAGKSDFDALFAAKITHNGRRRA</sequence>
<dbReference type="Gene3D" id="1.10.30.50">
    <property type="match status" value="1"/>
</dbReference>
<proteinExistence type="predicted"/>
<name>A0ABX8YVM9_9PSED</name>
<keyword evidence="2" id="KW-0255">Endonuclease</keyword>
<organism evidence="2 3">
    <name type="scientific">Pseudomonas germanica</name>
    <dbReference type="NCBI Taxonomy" id="2815720"/>
    <lineage>
        <taxon>Bacteria</taxon>
        <taxon>Pseudomonadati</taxon>
        <taxon>Pseudomonadota</taxon>
        <taxon>Gammaproteobacteria</taxon>
        <taxon>Pseudomonadales</taxon>
        <taxon>Pseudomonadaceae</taxon>
        <taxon>Pseudomonas</taxon>
    </lineage>
</organism>
<keyword evidence="3" id="KW-1185">Reference proteome</keyword>
<dbReference type="InterPro" id="IPR044925">
    <property type="entry name" value="His-Me_finger_sf"/>
</dbReference>
<reference evidence="2 3" key="1">
    <citation type="journal article" date="2022" name="Int. J. Syst. Evol. Microbiol.">
        <title>Pseudomonas germanica sp. nov., isolated from Iris germanica rhizomes.</title>
        <authorList>
            <person name="Atanasov K.E."/>
            <person name="Galbis D.M."/>
            <person name="Gallego J."/>
            <person name="Serpico A."/>
            <person name="Bosch M."/>
            <person name="Altabella T."/>
            <person name="Ferrer A."/>
        </authorList>
    </citation>
    <scope>NUCLEOTIDE SEQUENCE [LARGE SCALE GENOMIC DNA]</scope>
    <source>
        <strain evidence="2 3">FIT28</strain>
    </source>
</reference>
<feature type="domain" description="HNH" evidence="1">
    <location>
        <begin position="73"/>
        <end position="114"/>
    </location>
</feature>
<dbReference type="EMBL" id="CP071586">
    <property type="protein sequence ID" value="QYY84009.1"/>
    <property type="molecule type" value="Genomic_DNA"/>
</dbReference>
<dbReference type="SUPFAM" id="SSF54060">
    <property type="entry name" value="His-Me finger endonucleases"/>
    <property type="match status" value="1"/>
</dbReference>
<evidence type="ECO:0000313" key="3">
    <source>
        <dbReference type="Proteomes" id="UP000824588"/>
    </source>
</evidence>
<evidence type="ECO:0000313" key="2">
    <source>
        <dbReference type="EMBL" id="QYY84009.1"/>
    </source>
</evidence>
<dbReference type="CDD" id="cd00085">
    <property type="entry name" value="HNHc"/>
    <property type="match status" value="1"/>
</dbReference>
<protein>
    <submittedName>
        <fullName evidence="2">HNH endonuclease</fullName>
    </submittedName>
</protein>
<keyword evidence="2" id="KW-0540">Nuclease</keyword>
<dbReference type="RefSeq" id="WP_220558455.1">
    <property type="nucleotide sequence ID" value="NZ_CP071586.1"/>
</dbReference>
<gene>
    <name evidence="2" type="ORF">J0G10_11385</name>
</gene>